<organism evidence="7 8">
    <name type="scientific">Wickerhamomyces pijperi</name>
    <name type="common">Yeast</name>
    <name type="synonym">Pichia pijperi</name>
    <dbReference type="NCBI Taxonomy" id="599730"/>
    <lineage>
        <taxon>Eukaryota</taxon>
        <taxon>Fungi</taxon>
        <taxon>Dikarya</taxon>
        <taxon>Ascomycota</taxon>
        <taxon>Saccharomycotina</taxon>
        <taxon>Saccharomycetes</taxon>
        <taxon>Phaffomycetales</taxon>
        <taxon>Wickerhamomycetaceae</taxon>
        <taxon>Wickerhamomyces</taxon>
    </lineage>
</organism>
<keyword evidence="5 6" id="KW-0206">Cytoskeleton</keyword>
<sequence>MLQLQNDNLLLKKTLTELVATPQLVDRIISDFDYTTFHLSTPEDKSKLLVSITSKSFKDIKQYDAINKLNQTYAEFQTEIVEPGYDYSIYVDLLSVAAKSPEDIELTINEISLLKRNLLAIPFKLAFKSYQEQAIKYDQSGIEPEPSSEIYEINYRDEEAIYIKPSFDRVTVIFSTVFKDETDKIFGKVFLQEFVDARKRAVQNAPQVLYSHKEPPLEVRNLIKYQADDKKGYVTFVLFPRHLTVQKQDNTINHIQLFRNYFHYHIKCSKAYMHSRMRFRVNQYLKVLNRAKPENEEVARKTASGRRFNSA</sequence>
<dbReference type="PANTHER" id="PTHR12058:SF0">
    <property type="entry name" value="ACTIN-RELATED PROTEIN 2_3 COMPLEX SUBUNIT 2"/>
    <property type="match status" value="1"/>
</dbReference>
<dbReference type="FunFam" id="3.30.1460.20:FF:000003">
    <property type="entry name" value="Arp2/3 complex 34 kDa subunit"/>
    <property type="match status" value="1"/>
</dbReference>
<reference evidence="7" key="1">
    <citation type="journal article" date="2021" name="Open Biol.">
        <title>Shared evolutionary footprints suggest mitochondrial oxidative damage underlies multiple complex I losses in fungi.</title>
        <authorList>
            <person name="Schikora-Tamarit M.A."/>
            <person name="Marcet-Houben M."/>
            <person name="Nosek J."/>
            <person name="Gabaldon T."/>
        </authorList>
    </citation>
    <scope>NUCLEOTIDE SEQUENCE</scope>
    <source>
        <strain evidence="7">CBS2887</strain>
    </source>
</reference>
<comment type="subcellular location">
    <subcellularLocation>
        <location evidence="1 6">Cytoplasm</location>
        <location evidence="1 6">Cytoskeleton</location>
    </subcellularLocation>
</comment>
<evidence type="ECO:0000313" key="8">
    <source>
        <dbReference type="Proteomes" id="UP000774326"/>
    </source>
</evidence>
<comment type="caution">
    <text evidence="7">The sequence shown here is derived from an EMBL/GenBank/DDBJ whole genome shotgun (WGS) entry which is preliminary data.</text>
</comment>
<dbReference type="GO" id="GO:0034314">
    <property type="term" value="P:Arp2/3 complex-mediated actin nucleation"/>
    <property type="evidence" value="ECO:0007669"/>
    <property type="project" value="InterPro"/>
</dbReference>
<dbReference type="InterPro" id="IPR007188">
    <property type="entry name" value="ARPC2"/>
</dbReference>
<dbReference type="GO" id="GO:0005200">
    <property type="term" value="F:structural constituent of cytoskeleton"/>
    <property type="evidence" value="ECO:0007669"/>
    <property type="project" value="TreeGrafter"/>
</dbReference>
<comment type="function">
    <text evidence="6">Functions as actin-binding component of the Arp2/3 complex which is involved in regulation of actin polymerization and together with an activating nucleation-promoting factor (NPF) mediates the formation of branched actin networks.</text>
</comment>
<dbReference type="Pfam" id="PF04045">
    <property type="entry name" value="P34-Arc"/>
    <property type="match status" value="1"/>
</dbReference>
<dbReference type="PANTHER" id="PTHR12058">
    <property type="entry name" value="ARP2/3 COMPLEX 34 KDA SUBUNIT"/>
    <property type="match status" value="1"/>
</dbReference>
<dbReference type="SUPFAM" id="SSF69645">
    <property type="entry name" value="Arp2/3 complex subunits"/>
    <property type="match status" value="2"/>
</dbReference>
<dbReference type="Gene3D" id="3.30.1460.20">
    <property type="match status" value="2"/>
</dbReference>
<dbReference type="GO" id="GO:0051015">
    <property type="term" value="F:actin filament binding"/>
    <property type="evidence" value="ECO:0007669"/>
    <property type="project" value="TreeGrafter"/>
</dbReference>
<keyword evidence="4 6" id="KW-0009">Actin-binding</keyword>
<evidence type="ECO:0000256" key="2">
    <source>
        <dbReference type="ARBA" id="ARBA00007192"/>
    </source>
</evidence>
<reference evidence="7" key="2">
    <citation type="submission" date="2021-01" db="EMBL/GenBank/DDBJ databases">
        <authorList>
            <person name="Schikora-Tamarit M.A."/>
        </authorList>
    </citation>
    <scope>NUCLEOTIDE SEQUENCE</scope>
    <source>
        <strain evidence="7">CBS2887</strain>
    </source>
</reference>
<protein>
    <recommendedName>
        <fullName evidence="6">Arp2/3 complex 34 kDa subunit</fullName>
    </recommendedName>
</protein>
<proteinExistence type="inferred from homology"/>
<dbReference type="EMBL" id="JAEUBG010000610">
    <property type="protein sequence ID" value="KAH3687819.1"/>
    <property type="molecule type" value="Genomic_DNA"/>
</dbReference>
<keyword evidence="3 6" id="KW-0963">Cytoplasm</keyword>
<keyword evidence="8" id="KW-1185">Reference proteome</keyword>
<gene>
    <name evidence="7" type="ORF">WICPIJ_001194</name>
</gene>
<evidence type="ECO:0000256" key="5">
    <source>
        <dbReference type="ARBA" id="ARBA00023212"/>
    </source>
</evidence>
<dbReference type="GO" id="GO:0030041">
    <property type="term" value="P:actin filament polymerization"/>
    <property type="evidence" value="ECO:0007669"/>
    <property type="project" value="InterPro"/>
</dbReference>
<dbReference type="Proteomes" id="UP000774326">
    <property type="component" value="Unassembled WGS sequence"/>
</dbReference>
<dbReference type="AlphaFoldDB" id="A0A9P8QEH7"/>
<evidence type="ECO:0000256" key="1">
    <source>
        <dbReference type="ARBA" id="ARBA00004245"/>
    </source>
</evidence>
<dbReference type="OrthoDB" id="148331at2759"/>
<evidence type="ECO:0000256" key="6">
    <source>
        <dbReference type="RuleBase" id="RU364015"/>
    </source>
</evidence>
<accession>A0A9P8QEH7</accession>
<evidence type="ECO:0000256" key="3">
    <source>
        <dbReference type="ARBA" id="ARBA00022490"/>
    </source>
</evidence>
<comment type="similarity">
    <text evidence="2 6">Belongs to the ARPC2 family.</text>
</comment>
<dbReference type="GO" id="GO:0005885">
    <property type="term" value="C:Arp2/3 protein complex"/>
    <property type="evidence" value="ECO:0007669"/>
    <property type="project" value="InterPro"/>
</dbReference>
<comment type="subunit">
    <text evidence="6">Component of the Arp2/3 complex.</text>
</comment>
<evidence type="ECO:0000256" key="4">
    <source>
        <dbReference type="ARBA" id="ARBA00023203"/>
    </source>
</evidence>
<dbReference type="InterPro" id="IPR034666">
    <property type="entry name" value="ARPC2/4"/>
</dbReference>
<name>A0A9P8QEH7_WICPI</name>
<evidence type="ECO:0000313" key="7">
    <source>
        <dbReference type="EMBL" id="KAH3687819.1"/>
    </source>
</evidence>